<comment type="subcellular location">
    <subcellularLocation>
        <location evidence="1">Cell membrane</location>
        <topology evidence="1">Peripheral membrane protein</topology>
    </subcellularLocation>
</comment>
<reference evidence="9" key="1">
    <citation type="submission" date="2024-07" db="EMBL/GenBank/DDBJ databases">
        <authorList>
            <person name="Yu S.T."/>
        </authorList>
    </citation>
    <scope>NUCLEOTIDE SEQUENCE</scope>
    <source>
        <strain evidence="9">Y1</strain>
    </source>
</reference>
<gene>
    <name evidence="9" type="ORF">AB2U05_36255</name>
</gene>
<accession>A0AB39TW41</accession>
<evidence type="ECO:0000256" key="5">
    <source>
        <dbReference type="ARBA" id="ARBA00023004"/>
    </source>
</evidence>
<evidence type="ECO:0000256" key="1">
    <source>
        <dbReference type="ARBA" id="ARBA00004202"/>
    </source>
</evidence>
<dbReference type="SUPFAM" id="SSF52540">
    <property type="entry name" value="P-loop containing nucleoside triphosphate hydrolases"/>
    <property type="match status" value="1"/>
</dbReference>
<dbReference type="AlphaFoldDB" id="A0AB39TW41"/>
<evidence type="ECO:0000259" key="8">
    <source>
        <dbReference type="SMART" id="SM00382"/>
    </source>
</evidence>
<dbReference type="PANTHER" id="PTHR42771:SF2">
    <property type="entry name" value="IRON(3+)-HYDROXAMATE IMPORT ATP-BINDING PROTEIN FHUC"/>
    <property type="match status" value="1"/>
</dbReference>
<dbReference type="GO" id="GO:0005886">
    <property type="term" value="C:plasma membrane"/>
    <property type="evidence" value="ECO:0007669"/>
    <property type="project" value="UniProtKB-SubCell"/>
</dbReference>
<keyword evidence="2" id="KW-0813">Transport</keyword>
<evidence type="ECO:0000313" key="9">
    <source>
        <dbReference type="EMBL" id="XDQ83575.1"/>
    </source>
</evidence>
<dbReference type="InterPro" id="IPR051535">
    <property type="entry name" value="Siderophore_ABC-ATPase"/>
</dbReference>
<dbReference type="Gene3D" id="3.40.50.300">
    <property type="entry name" value="P-loop containing nucleotide triphosphate hydrolases"/>
    <property type="match status" value="2"/>
</dbReference>
<dbReference type="Pfam" id="PF13304">
    <property type="entry name" value="AAA_21"/>
    <property type="match status" value="1"/>
</dbReference>
<evidence type="ECO:0000256" key="6">
    <source>
        <dbReference type="ARBA" id="ARBA00023065"/>
    </source>
</evidence>
<dbReference type="SMART" id="SM00382">
    <property type="entry name" value="AAA"/>
    <property type="match status" value="1"/>
</dbReference>
<dbReference type="PANTHER" id="PTHR42771">
    <property type="entry name" value="IRON(3+)-HYDROXAMATE IMPORT ATP-BINDING PROTEIN FHUC"/>
    <property type="match status" value="1"/>
</dbReference>
<evidence type="ECO:0000256" key="3">
    <source>
        <dbReference type="ARBA" id="ARBA00022475"/>
    </source>
</evidence>
<dbReference type="GO" id="GO:0005524">
    <property type="term" value="F:ATP binding"/>
    <property type="evidence" value="ECO:0007669"/>
    <property type="project" value="InterPro"/>
</dbReference>
<keyword evidence="6" id="KW-0406">Ion transport</keyword>
<keyword evidence="4" id="KW-0410">Iron transport</keyword>
<dbReference type="InterPro" id="IPR003959">
    <property type="entry name" value="ATPase_AAA_core"/>
</dbReference>
<protein>
    <submittedName>
        <fullName evidence="9">AAA family ATPase</fullName>
    </submittedName>
</protein>
<keyword evidence="5" id="KW-0408">Iron</keyword>
<dbReference type="GO" id="GO:0006826">
    <property type="term" value="P:iron ion transport"/>
    <property type="evidence" value="ECO:0007669"/>
    <property type="project" value="UniProtKB-KW"/>
</dbReference>
<dbReference type="GO" id="GO:0016887">
    <property type="term" value="F:ATP hydrolysis activity"/>
    <property type="evidence" value="ECO:0007669"/>
    <property type="project" value="InterPro"/>
</dbReference>
<dbReference type="RefSeq" id="WP_078860655.1">
    <property type="nucleotide sequence ID" value="NZ_CP163445.1"/>
</dbReference>
<name>A0AB39TW41_9ACTN</name>
<dbReference type="InterPro" id="IPR003593">
    <property type="entry name" value="AAA+_ATPase"/>
</dbReference>
<dbReference type="InterPro" id="IPR027417">
    <property type="entry name" value="P-loop_NTPase"/>
</dbReference>
<dbReference type="EMBL" id="CP163445">
    <property type="protein sequence ID" value="XDQ83575.1"/>
    <property type="molecule type" value="Genomic_DNA"/>
</dbReference>
<evidence type="ECO:0000256" key="2">
    <source>
        <dbReference type="ARBA" id="ARBA00022448"/>
    </source>
</evidence>
<evidence type="ECO:0000256" key="4">
    <source>
        <dbReference type="ARBA" id="ARBA00022496"/>
    </source>
</evidence>
<sequence length="248" mass="27031">MIVERMRVHAGLLPVDGPGGPDDWPWTVPCVRALLGPGIRLPAPVTFLVGENGSGKSTLVEGLAEAFGVDAYGGRAGARYAAPREPGAVGRYLHLDYTERGRAMAAGPRSRRRGFFLRAETAMRMMAEKQGRGTYWQERTDLMSHGEGFLTVFAAMFREPGLYLLDEPEAALSFTSTLALVGLLHDLGRTGAQVVCATHSPLLAATPGSAVLEVGEHGVRTARWQDLALVDHWRRFLERPEAYLRHLG</sequence>
<keyword evidence="7" id="KW-0472">Membrane</keyword>
<organism evidence="9">
    <name type="scientific">Streptomyces sp. Y1</name>
    <dbReference type="NCBI Taxonomy" id="3238634"/>
    <lineage>
        <taxon>Bacteria</taxon>
        <taxon>Bacillati</taxon>
        <taxon>Actinomycetota</taxon>
        <taxon>Actinomycetes</taxon>
        <taxon>Kitasatosporales</taxon>
        <taxon>Streptomycetaceae</taxon>
        <taxon>Streptomyces</taxon>
    </lineage>
</organism>
<proteinExistence type="predicted"/>
<dbReference type="CDD" id="cd00267">
    <property type="entry name" value="ABC_ATPase"/>
    <property type="match status" value="1"/>
</dbReference>
<evidence type="ECO:0000256" key="7">
    <source>
        <dbReference type="ARBA" id="ARBA00023136"/>
    </source>
</evidence>
<keyword evidence="3" id="KW-1003">Cell membrane</keyword>
<feature type="domain" description="AAA+ ATPase" evidence="8">
    <location>
        <begin position="42"/>
        <end position="218"/>
    </location>
</feature>